<protein>
    <submittedName>
        <fullName evidence="7">Uncharacterized protein</fullName>
    </submittedName>
</protein>
<evidence type="ECO:0000256" key="3">
    <source>
        <dbReference type="ARBA" id="ARBA00022692"/>
    </source>
</evidence>
<evidence type="ECO:0000313" key="8">
    <source>
        <dbReference type="Proteomes" id="UP000037035"/>
    </source>
</evidence>
<sequence>MLRAVGGKVWLPFLVASWGCLFVNDAGSTLFFPSDNYDLLPVITHHLTYPHINRWVFLLEGMGTVLIALFALYYLPNSLEKAPFLTPEEREFAGE</sequence>
<keyword evidence="8" id="KW-1185">Reference proteome</keyword>
<feature type="transmembrane region" description="Helical" evidence="6">
    <location>
        <begin position="52"/>
        <end position="75"/>
    </location>
</feature>
<evidence type="ECO:0000256" key="1">
    <source>
        <dbReference type="ARBA" id="ARBA00004141"/>
    </source>
</evidence>
<dbReference type="AlphaFoldDB" id="A0A0L6V556"/>
<dbReference type="PANTHER" id="PTHR43791">
    <property type="entry name" value="PERMEASE-RELATED"/>
    <property type="match status" value="1"/>
</dbReference>
<evidence type="ECO:0000256" key="2">
    <source>
        <dbReference type="ARBA" id="ARBA00022448"/>
    </source>
</evidence>
<evidence type="ECO:0000256" key="4">
    <source>
        <dbReference type="ARBA" id="ARBA00022989"/>
    </source>
</evidence>
<feature type="transmembrane region" description="Helical" evidence="6">
    <location>
        <begin position="9"/>
        <end position="32"/>
    </location>
</feature>
<comment type="caution">
    <text evidence="7">The sequence shown here is derived from an EMBL/GenBank/DDBJ whole genome shotgun (WGS) entry which is preliminary data.</text>
</comment>
<dbReference type="GO" id="GO:0016020">
    <property type="term" value="C:membrane"/>
    <property type="evidence" value="ECO:0007669"/>
    <property type="project" value="UniProtKB-SubCell"/>
</dbReference>
<dbReference type="VEuPathDB" id="FungiDB:VP01_2556g1"/>
<dbReference type="STRING" id="27349.A0A0L6V556"/>
<evidence type="ECO:0000313" key="7">
    <source>
        <dbReference type="EMBL" id="KNZ55878.1"/>
    </source>
</evidence>
<accession>A0A0L6V556</accession>
<name>A0A0L6V556_9BASI</name>
<keyword evidence="2" id="KW-0813">Transport</keyword>
<comment type="subcellular location">
    <subcellularLocation>
        <location evidence="1">Membrane</location>
        <topology evidence="1">Multi-pass membrane protein</topology>
    </subcellularLocation>
</comment>
<reference evidence="7 8" key="1">
    <citation type="submission" date="2015-08" db="EMBL/GenBank/DDBJ databases">
        <title>Next Generation Sequencing and Analysis of the Genome of Puccinia sorghi L Schw, the Causal Agent of Maize Common Rust.</title>
        <authorList>
            <person name="Rochi L."/>
            <person name="Burguener G."/>
            <person name="Darino M."/>
            <person name="Turjanski A."/>
            <person name="Kreff E."/>
            <person name="Dieguez M.J."/>
            <person name="Sacco F."/>
        </authorList>
    </citation>
    <scope>NUCLEOTIDE SEQUENCE [LARGE SCALE GENOMIC DNA]</scope>
    <source>
        <strain evidence="7 8">RO10H11247</strain>
    </source>
</reference>
<organism evidence="7 8">
    <name type="scientific">Puccinia sorghi</name>
    <dbReference type="NCBI Taxonomy" id="27349"/>
    <lineage>
        <taxon>Eukaryota</taxon>
        <taxon>Fungi</taxon>
        <taxon>Dikarya</taxon>
        <taxon>Basidiomycota</taxon>
        <taxon>Pucciniomycotina</taxon>
        <taxon>Pucciniomycetes</taxon>
        <taxon>Pucciniales</taxon>
        <taxon>Pucciniaceae</taxon>
        <taxon>Puccinia</taxon>
    </lineage>
</organism>
<dbReference type="GO" id="GO:0022857">
    <property type="term" value="F:transmembrane transporter activity"/>
    <property type="evidence" value="ECO:0007669"/>
    <property type="project" value="TreeGrafter"/>
</dbReference>
<evidence type="ECO:0000256" key="5">
    <source>
        <dbReference type="ARBA" id="ARBA00023136"/>
    </source>
</evidence>
<keyword evidence="5 6" id="KW-0472">Membrane</keyword>
<gene>
    <name evidence="7" type="ORF">VP01_2556g1</name>
</gene>
<evidence type="ECO:0000256" key="6">
    <source>
        <dbReference type="SAM" id="Phobius"/>
    </source>
</evidence>
<proteinExistence type="predicted"/>
<keyword evidence="3 6" id="KW-0812">Transmembrane</keyword>
<dbReference type="PANTHER" id="PTHR43791:SF67">
    <property type="entry name" value="TRANSPORTER, PUTATIVE (AFU_ORTHOLOGUE AFUA_3G04010)-RELATED"/>
    <property type="match status" value="1"/>
</dbReference>
<dbReference type="Proteomes" id="UP000037035">
    <property type="component" value="Unassembled WGS sequence"/>
</dbReference>
<dbReference type="EMBL" id="LAVV01007453">
    <property type="protein sequence ID" value="KNZ55878.1"/>
    <property type="molecule type" value="Genomic_DNA"/>
</dbReference>
<dbReference type="OrthoDB" id="2962993at2759"/>
<keyword evidence="4 6" id="KW-1133">Transmembrane helix</keyword>